<reference evidence="23" key="2">
    <citation type="submission" date="2025-09" db="UniProtKB">
        <authorList>
            <consortium name="Ensembl"/>
        </authorList>
    </citation>
    <scope>IDENTIFICATION</scope>
</reference>
<dbReference type="PROSITE" id="PS51642">
    <property type="entry name" value="HEMOPEXIN_2"/>
    <property type="match status" value="4"/>
</dbReference>
<feature type="binding site" evidence="17">
    <location>
        <position position="198"/>
    </location>
    <ligand>
        <name>Ca(2+)</name>
        <dbReference type="ChEBI" id="CHEBI:29108"/>
        <label>2</label>
    </ligand>
</feature>
<comment type="cofactor">
    <cofactor evidence="17">
        <name>Zn(2+)</name>
        <dbReference type="ChEBI" id="CHEBI:29105"/>
    </cofactor>
    <text evidence="17">Binds 2 Zn(2+) ions per subunit.</text>
</comment>
<comment type="subcellular location">
    <subcellularLocation>
        <location evidence="1">Secreted</location>
        <location evidence="1">Extracellular space</location>
        <location evidence="1">Extracellular matrix</location>
    </subcellularLocation>
</comment>
<feature type="domain" description="Peptidase metallopeptidase" evidence="22">
    <location>
        <begin position="109"/>
        <end position="270"/>
    </location>
</feature>
<sequence length="480" mass="55070">KVKMRSLPFLMVLCVAFSHALPIIPEIGEDDIEIAQKYLEKYYNLKQKEALFFRTKDTNFTNSITDKIQEMQAFFGLQVTGKLDSNILEVMGKPRCGMPDVGQYIAFPWSSKWGKKVLTYRILNYTPDMDPDEVDRAIERALKVWSDVTPLTFIKVYGGDEADIKISFASGYHNDFYPFDGPHGILAHAYGPTDDPIGGDAHFDEDEYWTKDLKGINLFLVAAHEFGHSLGLNHSSVLGSLMHPVYTPTDRRKFKLHQDDIVRIQNLYGVCVSEKTTSTSLTQAPTSSTTTTCAHNLKFDAATTLRGEIFFFKDSYLWRKRFYTPGIDHLLITSFWPTLPSGLQAAYEVNEEDVMLLFKGNQYWAIRGYDVLPGFPKEIHTLGFPGSIKRIDAAVYNRDTRKTYFFSGPNYWSYDEVSKSMEKGYPKRIAINFPRVGRRVDAAFYYKGRFYFFRGSKQFEIDPKSKRVINVLKSNSWLDC</sequence>
<keyword evidence="11 17" id="KW-0106">Calcium</keyword>
<evidence type="ECO:0000256" key="15">
    <source>
        <dbReference type="PIRSR" id="PIRSR001191-1"/>
    </source>
</evidence>
<feature type="binding site" evidence="17">
    <location>
        <position position="128"/>
    </location>
    <ligand>
        <name>Ca(2+)</name>
        <dbReference type="ChEBI" id="CHEBI:29108"/>
        <label>1</label>
    </ligand>
</feature>
<name>A0A8D0GDH9_SPHPU</name>
<dbReference type="InterPro" id="IPR002477">
    <property type="entry name" value="Peptidoglycan-bd-like"/>
</dbReference>
<dbReference type="InterPro" id="IPR021158">
    <property type="entry name" value="Pept_M10A_Zn_BS"/>
</dbReference>
<feature type="binding site" evidence="16">
    <location>
        <position position="228"/>
    </location>
    <ligand>
        <name>Zn(2+)</name>
        <dbReference type="ChEBI" id="CHEBI:29105"/>
        <label>2</label>
        <note>catalytic</note>
    </ligand>
</feature>
<dbReference type="PIRSF" id="PIRSF001191">
    <property type="entry name" value="Peptidase_M10A_matrix"/>
    <property type="match status" value="1"/>
</dbReference>
<feature type="binding site" evidence="17">
    <location>
        <position position="207"/>
    </location>
    <ligand>
        <name>Ca(2+)</name>
        <dbReference type="ChEBI" id="CHEBI:29108"/>
        <label>1</label>
    </ligand>
</feature>
<comment type="similarity">
    <text evidence="2">Belongs to the peptidase M10A family.</text>
</comment>
<dbReference type="Pfam" id="PF01471">
    <property type="entry name" value="PG_binding_1"/>
    <property type="match status" value="1"/>
</dbReference>
<evidence type="ECO:0000256" key="3">
    <source>
        <dbReference type="ARBA" id="ARBA00022525"/>
    </source>
</evidence>
<evidence type="ECO:0000256" key="8">
    <source>
        <dbReference type="ARBA" id="ARBA00022737"/>
    </source>
</evidence>
<feature type="repeat" description="Hemopexin" evidence="20">
    <location>
        <begin position="437"/>
        <end position="480"/>
    </location>
</feature>
<feature type="binding site" evidence="17">
    <location>
        <position position="441"/>
    </location>
    <ligand>
        <name>Ca(2+)</name>
        <dbReference type="ChEBI" id="CHEBI:29108"/>
        <label>4</label>
    </ligand>
</feature>
<dbReference type="InterPro" id="IPR033739">
    <property type="entry name" value="M10A_MMP"/>
</dbReference>
<feature type="binding site" evidence="17">
    <location>
        <position position="346"/>
    </location>
    <ligand>
        <name>Ca(2+)</name>
        <dbReference type="ChEBI" id="CHEBI:29108"/>
        <label>5</label>
    </ligand>
</feature>
<evidence type="ECO:0000256" key="9">
    <source>
        <dbReference type="ARBA" id="ARBA00022801"/>
    </source>
</evidence>
<dbReference type="Ensembl" id="ENSSPUT00000005473.1">
    <property type="protein sequence ID" value="ENSSPUP00000005148.1"/>
    <property type="gene ID" value="ENSSPUG00000003975.1"/>
</dbReference>
<keyword evidence="14 18" id="KW-1015">Disulfide bond</keyword>
<dbReference type="SUPFAM" id="SSF55486">
    <property type="entry name" value="Metalloproteases ('zincins'), catalytic domain"/>
    <property type="match status" value="1"/>
</dbReference>
<feature type="binding site" evidence="17">
    <location>
        <position position="207"/>
    </location>
    <ligand>
        <name>Ca(2+)</name>
        <dbReference type="ChEBI" id="CHEBI:29108"/>
        <label>3</label>
    </ligand>
</feature>
<feature type="binding site" evidence="17">
    <location>
        <position position="173"/>
    </location>
    <ligand>
        <name>Zn(2+)</name>
        <dbReference type="ChEBI" id="CHEBI:29105"/>
        <label>1</label>
    </ligand>
</feature>
<dbReference type="PANTHER" id="PTHR10201:SF267">
    <property type="entry name" value="MACROPHAGE METALLOELASTASE"/>
    <property type="match status" value="1"/>
</dbReference>
<dbReference type="SUPFAM" id="SSF47090">
    <property type="entry name" value="PGBD-like"/>
    <property type="match status" value="1"/>
</dbReference>
<feature type="active site" evidence="15">
    <location>
        <position position="225"/>
    </location>
</feature>
<dbReference type="Pfam" id="PF00413">
    <property type="entry name" value="Peptidase_M10"/>
    <property type="match status" value="1"/>
</dbReference>
<keyword evidence="8" id="KW-0677">Repeat</keyword>
<dbReference type="InterPro" id="IPR000585">
    <property type="entry name" value="Hemopexin-like_dom"/>
</dbReference>
<feature type="binding site" description="in inhibited form" evidence="17">
    <location>
        <position position="96"/>
    </location>
    <ligand>
        <name>Zn(2+)</name>
        <dbReference type="ChEBI" id="CHEBI:29105"/>
        <label>2</label>
        <note>catalytic</note>
    </ligand>
</feature>
<feature type="signal peptide" evidence="21">
    <location>
        <begin position="1"/>
        <end position="20"/>
    </location>
</feature>
<dbReference type="InterPro" id="IPR036375">
    <property type="entry name" value="Hemopexin-like_dom_sf"/>
</dbReference>
<dbReference type="Gene3D" id="2.110.10.10">
    <property type="entry name" value="Hemopexin-like domain"/>
    <property type="match status" value="1"/>
</dbReference>
<reference evidence="23" key="1">
    <citation type="submission" date="2025-08" db="UniProtKB">
        <authorList>
            <consortium name="Ensembl"/>
        </authorList>
    </citation>
    <scope>IDENTIFICATION</scope>
</reference>
<keyword evidence="7 21" id="KW-0732">Signal</keyword>
<dbReference type="InterPro" id="IPR021190">
    <property type="entry name" value="Pept_M10A"/>
</dbReference>
<evidence type="ECO:0000259" key="22">
    <source>
        <dbReference type="SMART" id="SM00235"/>
    </source>
</evidence>
<evidence type="ECO:0000256" key="6">
    <source>
        <dbReference type="ARBA" id="ARBA00022723"/>
    </source>
</evidence>
<feature type="binding site" evidence="17">
    <location>
        <position position="180"/>
    </location>
    <ligand>
        <name>Ca(2+)</name>
        <dbReference type="ChEBI" id="CHEBI:29108"/>
        <label>3</label>
    </ligand>
</feature>
<evidence type="ECO:0000313" key="23">
    <source>
        <dbReference type="Ensembl" id="ENSSPUP00000005148.1"/>
    </source>
</evidence>
<feature type="binding site" evidence="17">
    <location>
        <position position="202"/>
    </location>
    <ligand>
        <name>Zn(2+)</name>
        <dbReference type="ChEBI" id="CHEBI:29105"/>
        <label>1</label>
    </ligand>
</feature>
<dbReference type="GeneTree" id="ENSGT00940000165562"/>
<feature type="binding site" evidence="17">
    <location>
        <position position="188"/>
    </location>
    <ligand>
        <name>Zn(2+)</name>
        <dbReference type="ChEBI" id="CHEBI:29105"/>
        <label>1</label>
    </ligand>
</feature>
<feature type="binding site" evidence="17">
    <location>
        <position position="300"/>
    </location>
    <ligand>
        <name>Ca(2+)</name>
        <dbReference type="ChEBI" id="CHEBI:29108"/>
        <label>4</label>
    </ligand>
</feature>
<dbReference type="Proteomes" id="UP000694392">
    <property type="component" value="Unplaced"/>
</dbReference>
<feature type="binding site" evidence="17">
    <location>
        <position position="163"/>
    </location>
    <ligand>
        <name>Ca(2+)</name>
        <dbReference type="ChEBI" id="CHEBI:29108"/>
        <label>2</label>
    </ligand>
</feature>
<feature type="binding site" evidence="17">
    <location>
        <position position="394"/>
    </location>
    <ligand>
        <name>Ca(2+)</name>
        <dbReference type="ChEBI" id="CHEBI:29108"/>
        <label>5</label>
    </ligand>
</feature>
<evidence type="ECO:0000256" key="20">
    <source>
        <dbReference type="PROSITE-ProRule" id="PRU01011"/>
    </source>
</evidence>
<evidence type="ECO:0000256" key="21">
    <source>
        <dbReference type="SAM" id="SignalP"/>
    </source>
</evidence>
<dbReference type="FunFam" id="3.40.390.10:FF:000007">
    <property type="entry name" value="Collagenase 3"/>
    <property type="match status" value="1"/>
</dbReference>
<feature type="binding site" evidence="17">
    <location>
        <position position="175"/>
    </location>
    <ligand>
        <name>Zn(2+)</name>
        <dbReference type="ChEBI" id="CHEBI:29105"/>
        <label>1</label>
    </ligand>
</feature>
<dbReference type="InterPro" id="IPR006026">
    <property type="entry name" value="Peptidase_Metallo"/>
</dbReference>
<evidence type="ECO:0000256" key="1">
    <source>
        <dbReference type="ARBA" id="ARBA00004498"/>
    </source>
</evidence>
<evidence type="ECO:0000256" key="13">
    <source>
        <dbReference type="ARBA" id="ARBA00023145"/>
    </source>
</evidence>
<evidence type="ECO:0000256" key="18">
    <source>
        <dbReference type="PIRSR" id="PIRSR621190-3"/>
    </source>
</evidence>
<protein>
    <recommendedName>
        <fullName evidence="22">Peptidase metallopeptidase domain-containing protein</fullName>
    </recommendedName>
</protein>
<dbReference type="CDD" id="cd04278">
    <property type="entry name" value="ZnMc_MMP"/>
    <property type="match status" value="1"/>
</dbReference>
<evidence type="ECO:0000256" key="19">
    <source>
        <dbReference type="PIRSR" id="PIRSR621190-5"/>
    </source>
</evidence>
<dbReference type="GO" id="GO:0030574">
    <property type="term" value="P:collagen catabolic process"/>
    <property type="evidence" value="ECO:0007669"/>
    <property type="project" value="TreeGrafter"/>
</dbReference>
<keyword evidence="5" id="KW-0645">Protease</keyword>
<keyword evidence="9" id="KW-0378">Hydrolase</keyword>
<feature type="binding site" evidence="17">
    <location>
        <position position="242"/>
    </location>
    <ligand>
        <name>Zn(2+)</name>
        <dbReference type="ChEBI" id="CHEBI:29105"/>
        <label>2</label>
        <note>catalytic</note>
    </ligand>
</feature>
<evidence type="ECO:0000256" key="10">
    <source>
        <dbReference type="ARBA" id="ARBA00022833"/>
    </source>
</evidence>
<dbReference type="SMART" id="SM00120">
    <property type="entry name" value="HX"/>
    <property type="match status" value="4"/>
</dbReference>
<dbReference type="PROSITE" id="PS00024">
    <property type="entry name" value="HEMOPEXIN"/>
    <property type="match status" value="1"/>
</dbReference>
<evidence type="ECO:0000256" key="17">
    <source>
        <dbReference type="PIRSR" id="PIRSR621190-2"/>
    </source>
</evidence>
<feature type="repeat" description="Hemopexin" evidence="20">
    <location>
        <begin position="340"/>
        <end position="386"/>
    </location>
</feature>
<feature type="binding site" evidence="16">
    <location>
        <position position="234"/>
    </location>
    <ligand>
        <name>Zn(2+)</name>
        <dbReference type="ChEBI" id="CHEBI:29105"/>
        <label>2</label>
        <note>catalytic</note>
    </ligand>
</feature>
<evidence type="ECO:0000256" key="14">
    <source>
        <dbReference type="ARBA" id="ARBA00023157"/>
    </source>
</evidence>
<keyword evidence="12" id="KW-0482">Metalloprotease</keyword>
<evidence type="ECO:0000256" key="7">
    <source>
        <dbReference type="ARBA" id="ARBA00022729"/>
    </source>
</evidence>
<dbReference type="CDD" id="cd00094">
    <property type="entry name" value="HX"/>
    <property type="match status" value="1"/>
</dbReference>
<dbReference type="AlphaFoldDB" id="A0A8D0GDH9"/>
<feature type="binding site" evidence="16">
    <location>
        <position position="224"/>
    </location>
    <ligand>
        <name>Zn(2+)</name>
        <dbReference type="ChEBI" id="CHEBI:29105"/>
        <label>2</label>
        <note>catalytic</note>
    </ligand>
</feature>
<dbReference type="PANTHER" id="PTHR10201">
    <property type="entry name" value="MATRIX METALLOPROTEINASE"/>
    <property type="match status" value="1"/>
</dbReference>
<dbReference type="PRINTS" id="PR00138">
    <property type="entry name" value="MATRIXIN"/>
</dbReference>
<evidence type="ECO:0000256" key="4">
    <source>
        <dbReference type="ARBA" id="ARBA00022530"/>
    </source>
</evidence>
<feature type="binding site" evidence="17">
    <location>
        <position position="204"/>
    </location>
    <ligand>
        <name>Ca(2+)</name>
        <dbReference type="ChEBI" id="CHEBI:29108"/>
        <label>3</label>
    </ligand>
</feature>
<feature type="repeat" description="Hemopexin" evidence="20">
    <location>
        <begin position="388"/>
        <end position="436"/>
    </location>
</feature>
<keyword evidence="4" id="KW-0272">Extracellular matrix</keyword>
<dbReference type="Pfam" id="PF00045">
    <property type="entry name" value="Hemopexin"/>
    <property type="match status" value="4"/>
</dbReference>
<dbReference type="GO" id="GO:0006508">
    <property type="term" value="P:proteolysis"/>
    <property type="evidence" value="ECO:0007669"/>
    <property type="project" value="UniProtKB-KW"/>
</dbReference>
<dbReference type="GO" id="GO:0030198">
    <property type="term" value="P:extracellular matrix organization"/>
    <property type="evidence" value="ECO:0007669"/>
    <property type="project" value="TreeGrafter"/>
</dbReference>
<dbReference type="InterPro" id="IPR024079">
    <property type="entry name" value="MetalloPept_cat_dom_sf"/>
</dbReference>
<feature type="binding site" evidence="17">
    <location>
        <position position="181"/>
    </location>
    <ligand>
        <name>Ca(2+)</name>
        <dbReference type="ChEBI" id="CHEBI:29108"/>
        <label>3</label>
    </ligand>
</feature>
<evidence type="ECO:0000256" key="16">
    <source>
        <dbReference type="PIRSR" id="PIRSR001191-2"/>
    </source>
</evidence>
<feature type="short sequence motif" description="Cysteine switch" evidence="19">
    <location>
        <begin position="94"/>
        <end position="101"/>
    </location>
</feature>
<comment type="cofactor">
    <cofactor evidence="17">
        <name>Ca(2+)</name>
        <dbReference type="ChEBI" id="CHEBI:29108"/>
    </cofactor>
    <text evidence="17">Can bind about 5 Ca(2+) ions per subunit.</text>
</comment>
<proteinExistence type="inferred from homology"/>
<evidence type="ECO:0000256" key="5">
    <source>
        <dbReference type="ARBA" id="ARBA00022670"/>
    </source>
</evidence>
<dbReference type="SMART" id="SM00235">
    <property type="entry name" value="ZnMc"/>
    <property type="match status" value="1"/>
</dbReference>
<feature type="repeat" description="Hemopexin" evidence="20">
    <location>
        <begin position="296"/>
        <end position="339"/>
    </location>
</feature>
<keyword evidence="13" id="KW-0865">Zymogen</keyword>
<evidence type="ECO:0000256" key="2">
    <source>
        <dbReference type="ARBA" id="ARBA00010370"/>
    </source>
</evidence>
<keyword evidence="6 16" id="KW-0479">Metal-binding</keyword>
<evidence type="ECO:0000256" key="11">
    <source>
        <dbReference type="ARBA" id="ARBA00022837"/>
    </source>
</evidence>
<dbReference type="OMA" id="PQEPTEM"/>
<evidence type="ECO:0000256" key="12">
    <source>
        <dbReference type="ARBA" id="ARBA00023049"/>
    </source>
</evidence>
<dbReference type="InterPro" id="IPR018486">
    <property type="entry name" value="Hemopexin_CS"/>
</dbReference>
<evidence type="ECO:0000313" key="24">
    <source>
        <dbReference type="Proteomes" id="UP000694392"/>
    </source>
</evidence>
<dbReference type="InterPro" id="IPR036365">
    <property type="entry name" value="PGBD-like_sf"/>
</dbReference>
<dbReference type="FunFam" id="2.110.10.10:FF:000002">
    <property type="entry name" value="Matrix metallopeptidase 3"/>
    <property type="match status" value="1"/>
</dbReference>
<dbReference type="GO" id="GO:0008270">
    <property type="term" value="F:zinc ion binding"/>
    <property type="evidence" value="ECO:0007669"/>
    <property type="project" value="InterPro"/>
</dbReference>
<accession>A0A8D0GDH9</accession>
<dbReference type="SUPFAM" id="SSF50923">
    <property type="entry name" value="Hemopexin-like domain"/>
    <property type="match status" value="1"/>
</dbReference>
<dbReference type="InterPro" id="IPR001818">
    <property type="entry name" value="Pept_M10_metallopeptidase"/>
</dbReference>
<feature type="chain" id="PRO_5034573807" description="Peptidase metallopeptidase domain-containing protein" evidence="21">
    <location>
        <begin position="21"/>
        <end position="480"/>
    </location>
</feature>
<keyword evidence="3" id="KW-0964">Secreted</keyword>
<dbReference type="InterPro" id="IPR018487">
    <property type="entry name" value="Hemopexin-like_repeat"/>
</dbReference>
<feature type="disulfide bond" evidence="18">
    <location>
        <begin position="293"/>
        <end position="480"/>
    </location>
</feature>
<dbReference type="GO" id="GO:0004222">
    <property type="term" value="F:metalloendopeptidase activity"/>
    <property type="evidence" value="ECO:0007669"/>
    <property type="project" value="InterPro"/>
</dbReference>
<dbReference type="Gene3D" id="3.40.390.10">
    <property type="entry name" value="Collagenase (Catalytic Domain)"/>
    <property type="match status" value="1"/>
</dbReference>
<dbReference type="GO" id="GO:0031012">
    <property type="term" value="C:extracellular matrix"/>
    <property type="evidence" value="ECO:0007669"/>
    <property type="project" value="InterPro"/>
</dbReference>
<organism evidence="23 24">
    <name type="scientific">Sphenodon punctatus</name>
    <name type="common">Tuatara</name>
    <name type="synonym">Hatteria punctata</name>
    <dbReference type="NCBI Taxonomy" id="8508"/>
    <lineage>
        <taxon>Eukaryota</taxon>
        <taxon>Metazoa</taxon>
        <taxon>Chordata</taxon>
        <taxon>Craniata</taxon>
        <taxon>Vertebrata</taxon>
        <taxon>Euteleostomi</taxon>
        <taxon>Lepidosauria</taxon>
        <taxon>Sphenodontia</taxon>
        <taxon>Sphenodontidae</taxon>
        <taxon>Sphenodon</taxon>
    </lineage>
</organism>
<dbReference type="PROSITE" id="PS00546">
    <property type="entry name" value="CYSTEINE_SWITCH"/>
    <property type="match status" value="1"/>
</dbReference>
<keyword evidence="10 16" id="KW-0862">Zinc</keyword>
<feature type="binding site" evidence="17">
    <location>
        <position position="200"/>
    </location>
    <ligand>
        <name>Ca(2+)</name>
        <dbReference type="ChEBI" id="CHEBI:29108"/>
        <label>2</label>
    </ligand>
</feature>
<keyword evidence="24" id="KW-1185">Reference proteome</keyword>